<protein>
    <submittedName>
        <fullName evidence="7">Response regulator</fullName>
    </submittedName>
</protein>
<evidence type="ECO:0000313" key="8">
    <source>
        <dbReference type="Proteomes" id="UP000673394"/>
    </source>
</evidence>
<dbReference type="SUPFAM" id="SSF46689">
    <property type="entry name" value="Homeodomain-like"/>
    <property type="match status" value="2"/>
</dbReference>
<comment type="caution">
    <text evidence="7">The sequence shown here is derived from an EMBL/GenBank/DDBJ whole genome shotgun (WGS) entry which is preliminary data.</text>
</comment>
<evidence type="ECO:0000256" key="2">
    <source>
        <dbReference type="ARBA" id="ARBA00023125"/>
    </source>
</evidence>
<evidence type="ECO:0000313" key="7">
    <source>
        <dbReference type="EMBL" id="MBP3965539.1"/>
    </source>
</evidence>
<gene>
    <name evidence="7" type="ORF">I8J30_22760</name>
</gene>
<evidence type="ECO:0000259" key="6">
    <source>
        <dbReference type="PROSITE" id="PS50110"/>
    </source>
</evidence>
<dbReference type="Proteomes" id="UP000673394">
    <property type="component" value="Unassembled WGS sequence"/>
</dbReference>
<dbReference type="EMBL" id="JAGKSP010000011">
    <property type="protein sequence ID" value="MBP3965539.1"/>
    <property type="molecule type" value="Genomic_DNA"/>
</dbReference>
<dbReference type="InterPro" id="IPR018060">
    <property type="entry name" value="HTH_AraC"/>
</dbReference>
<proteinExistence type="predicted"/>
<feature type="domain" description="Response regulatory" evidence="6">
    <location>
        <begin position="3"/>
        <end position="120"/>
    </location>
</feature>
<evidence type="ECO:0000256" key="1">
    <source>
        <dbReference type="ARBA" id="ARBA00023015"/>
    </source>
</evidence>
<organism evidence="7 8">
    <name type="scientific">Paenibacillus lignilyticus</name>
    <dbReference type="NCBI Taxonomy" id="1172615"/>
    <lineage>
        <taxon>Bacteria</taxon>
        <taxon>Bacillati</taxon>
        <taxon>Bacillota</taxon>
        <taxon>Bacilli</taxon>
        <taxon>Bacillales</taxon>
        <taxon>Paenibacillaceae</taxon>
        <taxon>Paenibacillus</taxon>
    </lineage>
</organism>
<dbReference type="PANTHER" id="PTHR43280:SF2">
    <property type="entry name" value="HTH-TYPE TRANSCRIPTIONAL REGULATOR EXSA"/>
    <property type="match status" value="1"/>
</dbReference>
<keyword evidence="8" id="KW-1185">Reference proteome</keyword>
<dbReference type="InterPro" id="IPR009057">
    <property type="entry name" value="Homeodomain-like_sf"/>
</dbReference>
<keyword evidence="4" id="KW-0597">Phosphoprotein</keyword>
<dbReference type="InterPro" id="IPR018062">
    <property type="entry name" value="HTH_AraC-typ_CS"/>
</dbReference>
<dbReference type="PANTHER" id="PTHR43280">
    <property type="entry name" value="ARAC-FAMILY TRANSCRIPTIONAL REGULATOR"/>
    <property type="match status" value="1"/>
</dbReference>
<keyword evidence="2" id="KW-0238">DNA-binding</keyword>
<sequence>MYRAMIVDDEQWVVKNLLDGIEWSRYGFDIIATETQSPRALQLMQELIPDLAFIDIRMPQISGLELIKKCNELQLDTLFIVVSGFAEFSYVQKCMNLGAIGYCLKPIEEEEIIPLLKKAKERLDERSAKDVPSVLEWIVEDKQEGSERVLKLLSNAGFDAASGLRVVVGLDVADANLLRPYRHLKLSAGGGKSMYIATEEDQPVSLYEHLANSSSTFRGIGISGLFHHVAELKGAIEDAEMAAFQYFITGEPTVLQVGESKGFSDFKQLPAALQNRNLSELMALYDQYEQLFRTGCYQIKHAFFLHNTVLTTIIHSQNHESEKLARYLLVDYERLIERYQDIGELIQDLKRMSGAYLGGMYHQGHFRSESFVAVIEYVNNHYHENLSLQMLADEFYMNRNYISQLFIKHVSQSFTDYLAELRVRHACELLRNSNLPIHRVGERAGYPDAYYFSKIFKKIVGKTPREYRASM</sequence>
<feature type="modified residue" description="4-aspartylphosphate" evidence="4">
    <location>
        <position position="55"/>
    </location>
</feature>
<dbReference type="InterPro" id="IPR020449">
    <property type="entry name" value="Tscrpt_reg_AraC-type_HTH"/>
</dbReference>
<dbReference type="PROSITE" id="PS01124">
    <property type="entry name" value="HTH_ARAC_FAMILY_2"/>
    <property type="match status" value="1"/>
</dbReference>
<dbReference type="CDD" id="cd17536">
    <property type="entry name" value="REC_YesN-like"/>
    <property type="match status" value="1"/>
</dbReference>
<dbReference type="Pfam" id="PF00072">
    <property type="entry name" value="Response_reg"/>
    <property type="match status" value="1"/>
</dbReference>
<dbReference type="SMART" id="SM00342">
    <property type="entry name" value="HTH_ARAC"/>
    <property type="match status" value="1"/>
</dbReference>
<name>A0ABS5CI40_9BACL</name>
<dbReference type="InterPro" id="IPR011006">
    <property type="entry name" value="CheY-like_superfamily"/>
</dbReference>
<evidence type="ECO:0000256" key="3">
    <source>
        <dbReference type="ARBA" id="ARBA00023163"/>
    </source>
</evidence>
<evidence type="ECO:0000256" key="4">
    <source>
        <dbReference type="PROSITE-ProRule" id="PRU00169"/>
    </source>
</evidence>
<dbReference type="RefSeq" id="WP_210662043.1">
    <property type="nucleotide sequence ID" value="NZ_JAGKSP010000011.1"/>
</dbReference>
<feature type="domain" description="HTH araC/xylS-type" evidence="5">
    <location>
        <begin position="372"/>
        <end position="470"/>
    </location>
</feature>
<dbReference type="Pfam" id="PF12833">
    <property type="entry name" value="HTH_18"/>
    <property type="match status" value="1"/>
</dbReference>
<dbReference type="InterPro" id="IPR001789">
    <property type="entry name" value="Sig_transdc_resp-reg_receiver"/>
</dbReference>
<evidence type="ECO:0000259" key="5">
    <source>
        <dbReference type="PROSITE" id="PS01124"/>
    </source>
</evidence>
<dbReference type="SMART" id="SM00448">
    <property type="entry name" value="REC"/>
    <property type="match status" value="1"/>
</dbReference>
<keyword evidence="3" id="KW-0804">Transcription</keyword>
<accession>A0ABS5CI40</accession>
<dbReference type="PROSITE" id="PS00041">
    <property type="entry name" value="HTH_ARAC_FAMILY_1"/>
    <property type="match status" value="1"/>
</dbReference>
<dbReference type="Gene3D" id="1.10.10.60">
    <property type="entry name" value="Homeodomain-like"/>
    <property type="match status" value="2"/>
</dbReference>
<dbReference type="PRINTS" id="PR00032">
    <property type="entry name" value="HTHARAC"/>
</dbReference>
<dbReference type="PROSITE" id="PS50110">
    <property type="entry name" value="RESPONSE_REGULATORY"/>
    <property type="match status" value="1"/>
</dbReference>
<reference evidence="7 8" key="1">
    <citation type="submission" date="2021-04" db="EMBL/GenBank/DDBJ databases">
        <title>Paenibacillus sp. DLE-14 whole genome sequence.</title>
        <authorList>
            <person name="Ham Y.J."/>
        </authorList>
    </citation>
    <scope>NUCLEOTIDE SEQUENCE [LARGE SCALE GENOMIC DNA]</scope>
    <source>
        <strain evidence="7 8">DLE-14</strain>
    </source>
</reference>
<dbReference type="SUPFAM" id="SSF52172">
    <property type="entry name" value="CheY-like"/>
    <property type="match status" value="1"/>
</dbReference>
<keyword evidence="1" id="KW-0805">Transcription regulation</keyword>
<dbReference type="Gene3D" id="3.40.50.2300">
    <property type="match status" value="1"/>
</dbReference>